<gene>
    <name evidence="2" type="ORF">C440_06067</name>
</gene>
<dbReference type="PANTHER" id="PTHR43471">
    <property type="entry name" value="ABC TRANSPORTER PERMEASE"/>
    <property type="match status" value="1"/>
</dbReference>
<dbReference type="EMBL" id="AOLN01000010">
    <property type="protein sequence ID" value="ELZ95832.1"/>
    <property type="molecule type" value="Genomic_DNA"/>
</dbReference>
<dbReference type="OrthoDB" id="86287at2157"/>
<dbReference type="AlphaFoldDB" id="M0IIF1"/>
<keyword evidence="1" id="KW-0472">Membrane</keyword>
<dbReference type="GO" id="GO:0005886">
    <property type="term" value="C:plasma membrane"/>
    <property type="evidence" value="ECO:0007669"/>
    <property type="project" value="UniProtKB-SubCell"/>
</dbReference>
<dbReference type="GO" id="GO:0140359">
    <property type="term" value="F:ABC-type transporter activity"/>
    <property type="evidence" value="ECO:0007669"/>
    <property type="project" value="InterPro"/>
</dbReference>
<keyword evidence="3" id="KW-1185">Reference proteome</keyword>
<keyword evidence="1" id="KW-0812">Transmembrane</keyword>
<feature type="transmembrane region" description="Helical" evidence="1">
    <location>
        <begin position="105"/>
        <end position="130"/>
    </location>
</feature>
<protein>
    <submittedName>
        <fullName evidence="2">Putative nos system protein, ABC-type copper transport system, permease protein</fullName>
    </submittedName>
</protein>
<feature type="transmembrane region" description="Helical" evidence="1">
    <location>
        <begin position="51"/>
        <end position="75"/>
    </location>
</feature>
<sequence>MSVVTIAKKDVQDAIRSWRLLGLVAAFVVFFVGLSALFTKVGTFLGGELGAAAFTAAIVSPIGFLLPVIGMFIGYRSVVGERSSGSIKLLLSLPHTRSDVVLGKFLGRTAIVSVATVVGALAGGITMFALGGSFAPMDYVGVLLLALVLGATFVSVSIGLSSSINSESIVVGIGFSLVVLFTLVWGMFTFGLSIVLARYDVGTEALRDQLVGFIGAVNPKSAFSTLTSTILGSGGAPTSVWSEWWFAALVLLCWLVLPLAFGLWRFERTELS</sequence>
<dbReference type="STRING" id="662479.C440_06067"/>
<evidence type="ECO:0000313" key="2">
    <source>
        <dbReference type="EMBL" id="ELZ95832.1"/>
    </source>
</evidence>
<feature type="transmembrane region" description="Helical" evidence="1">
    <location>
        <begin position="244"/>
        <end position="264"/>
    </location>
</feature>
<comment type="caution">
    <text evidence="2">The sequence shown here is derived from an EMBL/GenBank/DDBJ whole genome shotgun (WGS) entry which is preliminary data.</text>
</comment>
<feature type="transmembrane region" description="Helical" evidence="1">
    <location>
        <begin position="20"/>
        <end position="39"/>
    </location>
</feature>
<evidence type="ECO:0000313" key="3">
    <source>
        <dbReference type="Proteomes" id="UP000011550"/>
    </source>
</evidence>
<evidence type="ECO:0000256" key="1">
    <source>
        <dbReference type="SAM" id="Phobius"/>
    </source>
</evidence>
<accession>M0IIF1</accession>
<reference evidence="2 3" key="1">
    <citation type="journal article" date="2014" name="PLoS Genet.">
        <title>Phylogenetically driven sequencing of extremely halophilic archaea reveals strategies for static and dynamic osmo-response.</title>
        <authorList>
            <person name="Becker E.A."/>
            <person name="Seitzer P.M."/>
            <person name="Tritt A."/>
            <person name="Larsen D."/>
            <person name="Krusor M."/>
            <person name="Yao A.I."/>
            <person name="Wu D."/>
            <person name="Madern D."/>
            <person name="Eisen J.A."/>
            <person name="Darling A.E."/>
            <person name="Facciotti M.T."/>
        </authorList>
    </citation>
    <scope>NUCLEOTIDE SEQUENCE [LARGE SCALE GENOMIC DNA]</scope>
    <source>
        <strain evidence="2 3">ATCC BAA-1512</strain>
    </source>
</reference>
<feature type="transmembrane region" description="Helical" evidence="1">
    <location>
        <begin position="169"/>
        <end position="197"/>
    </location>
</feature>
<dbReference type="PATRIC" id="fig|662479.7.peg.1227"/>
<dbReference type="PANTHER" id="PTHR43471:SF1">
    <property type="entry name" value="ABC TRANSPORTER PERMEASE PROTEIN NOSY-RELATED"/>
    <property type="match status" value="1"/>
</dbReference>
<proteinExistence type="predicted"/>
<dbReference type="Pfam" id="PF12679">
    <property type="entry name" value="ABC2_membrane_2"/>
    <property type="match status" value="1"/>
</dbReference>
<dbReference type="Proteomes" id="UP000011550">
    <property type="component" value="Unassembled WGS sequence"/>
</dbReference>
<feature type="transmembrane region" description="Helical" evidence="1">
    <location>
        <begin position="142"/>
        <end position="162"/>
    </location>
</feature>
<dbReference type="RefSeq" id="WP_008319260.1">
    <property type="nucleotide sequence ID" value="NZ_AOLN01000010.1"/>
</dbReference>
<name>M0IIF1_9EURY</name>
<keyword evidence="1" id="KW-1133">Transmembrane helix</keyword>
<organism evidence="2 3">
    <name type="scientific">Haloferax mucosum ATCC BAA-1512</name>
    <dbReference type="NCBI Taxonomy" id="662479"/>
    <lineage>
        <taxon>Archaea</taxon>
        <taxon>Methanobacteriati</taxon>
        <taxon>Methanobacteriota</taxon>
        <taxon>Stenosarchaea group</taxon>
        <taxon>Halobacteria</taxon>
        <taxon>Halobacteriales</taxon>
        <taxon>Haloferacaceae</taxon>
        <taxon>Haloferax</taxon>
    </lineage>
</organism>